<dbReference type="HAMAP" id="MF_01208">
    <property type="entry name" value="PyrE"/>
    <property type="match status" value="1"/>
</dbReference>
<dbReference type="GO" id="GO:0000287">
    <property type="term" value="F:magnesium ion binding"/>
    <property type="evidence" value="ECO:0007669"/>
    <property type="project" value="UniProtKB-UniRule"/>
</dbReference>
<proteinExistence type="inferred from homology"/>
<evidence type="ECO:0000313" key="9">
    <source>
        <dbReference type="Proteomes" id="UP000630353"/>
    </source>
</evidence>
<feature type="binding site" description="in other chain" evidence="6">
    <location>
        <begin position="139"/>
        <end position="147"/>
    </location>
    <ligand>
        <name>5-phospho-alpha-D-ribose 1-diphosphate</name>
        <dbReference type="ChEBI" id="CHEBI:58017"/>
        <note>ligand shared between dimeric partners</note>
    </ligand>
</feature>
<dbReference type="Pfam" id="PF00156">
    <property type="entry name" value="Pribosyltran"/>
    <property type="match status" value="1"/>
</dbReference>
<dbReference type="EC" id="2.4.2.10" evidence="2 6"/>
<dbReference type="PANTHER" id="PTHR19278">
    <property type="entry name" value="OROTATE PHOSPHORIBOSYLTRANSFERASE"/>
    <property type="match status" value="1"/>
</dbReference>
<evidence type="ECO:0000256" key="2">
    <source>
        <dbReference type="ARBA" id="ARBA00011971"/>
    </source>
</evidence>
<sequence length="233" mass="25417">MTGALTPASLTPDWHKSPAAVAADILLEIQAVHIRPEEPFTFTSGRLSPVYVDCRKIIAFPRARRRLMRLGVEMLAHKAGVEAFDIVAGGETAGIPFAAFMAELLDLPMAYIRKKPKGFGRNARIEGEVKDGARVLLVEDLATDGGSKLSFVDGIREAGMECAHCFVVFHYGVFPQSVTDLKARGVDLHGLCTWWDVLAAAPARGYTEAQLDEVRAFLADPEAWDARHRTATA</sequence>
<accession>A0A918XTI5</accession>
<dbReference type="PANTHER" id="PTHR19278:SF9">
    <property type="entry name" value="URIDINE 5'-MONOPHOSPHATE SYNTHASE"/>
    <property type="match status" value="1"/>
</dbReference>
<dbReference type="InterPro" id="IPR023031">
    <property type="entry name" value="OPRT"/>
</dbReference>
<comment type="cofactor">
    <cofactor evidence="6">
        <name>Mg(2+)</name>
        <dbReference type="ChEBI" id="CHEBI:18420"/>
    </cofactor>
</comment>
<reference evidence="8" key="1">
    <citation type="journal article" date="2014" name="Int. J. Syst. Evol. Microbiol.">
        <title>Complete genome sequence of Corynebacterium casei LMG S-19264T (=DSM 44701T), isolated from a smear-ripened cheese.</title>
        <authorList>
            <consortium name="US DOE Joint Genome Institute (JGI-PGF)"/>
            <person name="Walter F."/>
            <person name="Albersmeier A."/>
            <person name="Kalinowski J."/>
            <person name="Ruckert C."/>
        </authorList>
    </citation>
    <scope>NUCLEOTIDE SEQUENCE</scope>
    <source>
        <strain evidence="8">KCTC 42651</strain>
    </source>
</reference>
<dbReference type="GO" id="GO:0004588">
    <property type="term" value="F:orotate phosphoribosyltransferase activity"/>
    <property type="evidence" value="ECO:0007669"/>
    <property type="project" value="UniProtKB-UniRule"/>
</dbReference>
<feature type="domain" description="Phosphoribosyltransferase" evidence="7">
    <location>
        <begin position="84"/>
        <end position="169"/>
    </location>
</feature>
<dbReference type="Proteomes" id="UP000630353">
    <property type="component" value="Unassembled WGS sequence"/>
</dbReference>
<evidence type="ECO:0000256" key="1">
    <source>
        <dbReference type="ARBA" id="ARBA00004889"/>
    </source>
</evidence>
<dbReference type="CDD" id="cd06223">
    <property type="entry name" value="PRTases_typeI"/>
    <property type="match status" value="1"/>
</dbReference>
<protein>
    <recommendedName>
        <fullName evidence="2 6">Orotate phosphoribosyltransferase</fullName>
        <shortName evidence="6">OPRT</shortName>
        <shortName evidence="6">OPRTase</shortName>
        <ecNumber evidence="2 6">2.4.2.10</ecNumber>
    </recommendedName>
</protein>
<dbReference type="EMBL" id="BMZS01000007">
    <property type="protein sequence ID" value="GHD54813.1"/>
    <property type="molecule type" value="Genomic_DNA"/>
</dbReference>
<dbReference type="GO" id="GO:0019856">
    <property type="term" value="P:pyrimidine nucleobase biosynthetic process"/>
    <property type="evidence" value="ECO:0007669"/>
    <property type="project" value="TreeGrafter"/>
</dbReference>
<gene>
    <name evidence="6 8" type="primary">pyrE</name>
    <name evidence="8" type="ORF">GCM10017083_33100</name>
</gene>
<keyword evidence="9" id="KW-1185">Reference proteome</keyword>
<dbReference type="SUPFAM" id="SSF53271">
    <property type="entry name" value="PRTase-like"/>
    <property type="match status" value="1"/>
</dbReference>
<comment type="pathway">
    <text evidence="1 6">Pyrimidine metabolism; UMP biosynthesis via de novo pathway; UMP from orotate: step 1/2.</text>
</comment>
<evidence type="ECO:0000259" key="7">
    <source>
        <dbReference type="Pfam" id="PF00156"/>
    </source>
</evidence>
<dbReference type="GO" id="GO:0044205">
    <property type="term" value="P:'de novo' UMP biosynthetic process"/>
    <property type="evidence" value="ECO:0007669"/>
    <property type="project" value="UniProtKB-UniRule"/>
</dbReference>
<comment type="caution">
    <text evidence="8">The sequence shown here is derived from an EMBL/GenBank/DDBJ whole genome shotgun (WGS) entry which is preliminary data.</text>
</comment>
<feature type="binding site" evidence="6">
    <location>
        <position position="113"/>
    </location>
    <ligand>
        <name>5-phospho-alpha-D-ribose 1-diphosphate</name>
        <dbReference type="ChEBI" id="CHEBI:58017"/>
        <note>ligand shared between dimeric partners</note>
    </ligand>
</feature>
<comment type="caution">
    <text evidence="6">Lacks conserved residue(s) required for the propagation of feature annotation.</text>
</comment>
<keyword evidence="5 6" id="KW-0665">Pyrimidine biosynthesis</keyword>
<feature type="binding site" evidence="6">
    <location>
        <position position="143"/>
    </location>
    <ligand>
        <name>orotate</name>
        <dbReference type="ChEBI" id="CHEBI:30839"/>
    </ligand>
</feature>
<comment type="similarity">
    <text evidence="6">Belongs to the purine/pyrimidine phosphoribosyltransferase family. PyrE subfamily.</text>
</comment>
<comment type="catalytic activity">
    <reaction evidence="6">
        <text>orotidine 5'-phosphate + diphosphate = orotate + 5-phospho-alpha-D-ribose 1-diphosphate</text>
        <dbReference type="Rhea" id="RHEA:10380"/>
        <dbReference type="ChEBI" id="CHEBI:30839"/>
        <dbReference type="ChEBI" id="CHEBI:33019"/>
        <dbReference type="ChEBI" id="CHEBI:57538"/>
        <dbReference type="ChEBI" id="CHEBI:58017"/>
        <dbReference type="EC" id="2.4.2.10"/>
    </reaction>
</comment>
<evidence type="ECO:0000256" key="6">
    <source>
        <dbReference type="HAMAP-Rule" id="MF_01208"/>
    </source>
</evidence>
<keyword evidence="4 6" id="KW-0808">Transferase</keyword>
<dbReference type="Gene3D" id="3.40.50.2020">
    <property type="match status" value="1"/>
</dbReference>
<dbReference type="AlphaFoldDB" id="A0A918XTI5"/>
<evidence type="ECO:0000256" key="5">
    <source>
        <dbReference type="ARBA" id="ARBA00022975"/>
    </source>
</evidence>
<name>A0A918XTI5_9PROT</name>
<comment type="subunit">
    <text evidence="6">Homodimer.</text>
</comment>
<dbReference type="InterPro" id="IPR000836">
    <property type="entry name" value="PRTase_dom"/>
</dbReference>
<comment type="function">
    <text evidence="6">Catalyzes the transfer of a ribosyl phosphate group from 5-phosphoribose 1-diphosphate to orotate, leading to the formation of orotidine monophosphate (OMP).</text>
</comment>
<organism evidence="8 9">
    <name type="scientific">Thalassobaculum fulvum</name>
    <dbReference type="NCBI Taxonomy" id="1633335"/>
    <lineage>
        <taxon>Bacteria</taxon>
        <taxon>Pseudomonadati</taxon>
        <taxon>Pseudomonadota</taxon>
        <taxon>Alphaproteobacteria</taxon>
        <taxon>Rhodospirillales</taxon>
        <taxon>Thalassobaculaceae</taxon>
        <taxon>Thalassobaculum</taxon>
    </lineage>
</organism>
<dbReference type="NCBIfam" id="NF001729">
    <property type="entry name" value="PRK00455.1-3"/>
    <property type="match status" value="1"/>
</dbReference>
<feature type="binding site" evidence="6">
    <location>
        <position position="117"/>
    </location>
    <ligand>
        <name>5-phospho-alpha-D-ribose 1-diphosphate</name>
        <dbReference type="ChEBI" id="CHEBI:58017"/>
        <note>ligand shared between dimeric partners</note>
    </ligand>
</feature>
<feature type="binding site" description="in other chain" evidence="6">
    <location>
        <position position="114"/>
    </location>
    <ligand>
        <name>5-phospho-alpha-D-ribose 1-diphosphate</name>
        <dbReference type="ChEBI" id="CHEBI:58017"/>
        <note>ligand shared between dimeric partners</note>
    </ligand>
</feature>
<evidence type="ECO:0000313" key="8">
    <source>
        <dbReference type="EMBL" id="GHD54813.1"/>
    </source>
</evidence>
<evidence type="ECO:0000256" key="3">
    <source>
        <dbReference type="ARBA" id="ARBA00022676"/>
    </source>
</evidence>
<keyword evidence="3 6" id="KW-0328">Glycosyltransferase</keyword>
<evidence type="ECO:0000256" key="4">
    <source>
        <dbReference type="ARBA" id="ARBA00022679"/>
    </source>
</evidence>
<dbReference type="RefSeq" id="WP_189991588.1">
    <property type="nucleotide sequence ID" value="NZ_BMZS01000007.1"/>
</dbReference>
<keyword evidence="6" id="KW-0460">Magnesium</keyword>
<reference evidence="8" key="2">
    <citation type="submission" date="2020-09" db="EMBL/GenBank/DDBJ databases">
        <authorList>
            <person name="Sun Q."/>
            <person name="Kim S."/>
        </authorList>
    </citation>
    <scope>NUCLEOTIDE SEQUENCE</scope>
    <source>
        <strain evidence="8">KCTC 42651</strain>
    </source>
</reference>
<dbReference type="InterPro" id="IPR029057">
    <property type="entry name" value="PRTase-like"/>
</dbReference>